<protein>
    <recommendedName>
        <fullName evidence="1">N,N-dimethylformamidase beta subunit-like C-terminal domain-containing protein</fullName>
    </recommendedName>
</protein>
<dbReference type="RefSeq" id="WP_126625966.1">
    <property type="nucleotide sequence ID" value="NZ_BIFT01000001.1"/>
</dbReference>
<keyword evidence="3" id="KW-1185">Reference proteome</keyword>
<dbReference type="Pfam" id="PF20254">
    <property type="entry name" value="DMFA2_C"/>
    <property type="match status" value="1"/>
</dbReference>
<comment type="caution">
    <text evidence="2">The sequence shown here is derived from an EMBL/GenBank/DDBJ whole genome shotgun (WGS) entry which is preliminary data.</text>
</comment>
<evidence type="ECO:0000313" key="3">
    <source>
        <dbReference type="Proteomes" id="UP000287171"/>
    </source>
</evidence>
<dbReference type="EMBL" id="BIFT01000001">
    <property type="protein sequence ID" value="GCE25377.1"/>
    <property type="molecule type" value="Genomic_DNA"/>
</dbReference>
<organism evidence="2 3">
    <name type="scientific">Dictyobacter alpinus</name>
    <dbReference type="NCBI Taxonomy" id="2014873"/>
    <lineage>
        <taxon>Bacteria</taxon>
        <taxon>Bacillati</taxon>
        <taxon>Chloroflexota</taxon>
        <taxon>Ktedonobacteria</taxon>
        <taxon>Ktedonobacterales</taxon>
        <taxon>Dictyobacteraceae</taxon>
        <taxon>Dictyobacter</taxon>
    </lineage>
</organism>
<name>A0A402B242_9CHLR</name>
<sequence length="554" mass="60552">MKFKSVATIITIFILAAALLGFYFLSPSLLAGSNDHKYLVNDGSQPIAGSGPTNAITRENALIGTSSWKIPQGSESTTQIQAFAGATSVKPGKSLAFYVSTQVAQTTYSIDVFRLGWYSGAGGRLMTSVRDLSGQAQGYFDEAANRLVNCTTCTLDKNTGLIETHWQKSYTLKIPADWTTGIYLTKFTDANNKQFYVPFDVLGSKKAPYIAVTPDTTYAAYNIWGGSSLYDADGDFTGTSVAKRATKVSLNKPNNVETGSSQVLTFIVQNVRWMEQNGYDVSYASDIDLQTDSHLLDTHKAYISLGHDEYWTKSMRTTVEKARDRGMGLAFMGANAVYWQMRFEPDSAGVPNRTIVSYKVQTVNNDLARDPMYGKDNSVVTSNWRDPVVGRPENALVGVLYSNLTHDQHGFPWRVAPQAANLPLLKGTDLQPNQEYGCGVVGYEWDRVNIDPRSTPDSPTFSSTTPKNLHVISSSATISSETKLADVSNSTYYVASSGALVFATGSIYWETALDSYRLHEDPKCGAKSVAVPGMQALMKNVMDALVVKHNPSSF</sequence>
<dbReference type="InterPro" id="IPR046540">
    <property type="entry name" value="DMFA2_C"/>
</dbReference>
<gene>
    <name evidence="2" type="ORF">KDA_08610</name>
</gene>
<reference evidence="3" key="1">
    <citation type="submission" date="2018-12" db="EMBL/GenBank/DDBJ databases">
        <title>Tengunoibacter tsumagoiensis gen. nov., sp. nov., Dictyobacter kobayashii sp. nov., D. alpinus sp. nov., and D. joshuensis sp. nov. and description of Dictyobacteraceae fam. nov. within the order Ktedonobacterales isolated from Tengu-no-mugimeshi.</title>
        <authorList>
            <person name="Wang C.M."/>
            <person name="Zheng Y."/>
            <person name="Sakai Y."/>
            <person name="Toyoda A."/>
            <person name="Minakuchi Y."/>
            <person name="Abe K."/>
            <person name="Yokota A."/>
            <person name="Yabe S."/>
        </authorList>
    </citation>
    <scope>NUCLEOTIDE SEQUENCE [LARGE SCALE GENOMIC DNA]</scope>
    <source>
        <strain evidence="3">Uno16</strain>
    </source>
</reference>
<accession>A0A402B242</accession>
<dbReference type="OrthoDB" id="505641at2"/>
<dbReference type="Proteomes" id="UP000287171">
    <property type="component" value="Unassembled WGS sequence"/>
</dbReference>
<dbReference type="AlphaFoldDB" id="A0A402B242"/>
<evidence type="ECO:0000313" key="2">
    <source>
        <dbReference type="EMBL" id="GCE25377.1"/>
    </source>
</evidence>
<proteinExistence type="predicted"/>
<evidence type="ECO:0000259" key="1">
    <source>
        <dbReference type="Pfam" id="PF20254"/>
    </source>
</evidence>
<feature type="domain" description="N,N-dimethylformamidase beta subunit-like C-terminal" evidence="1">
    <location>
        <begin position="110"/>
        <end position="514"/>
    </location>
</feature>